<dbReference type="GO" id="GO:0004668">
    <property type="term" value="F:protein-arginine deiminase activity"/>
    <property type="evidence" value="ECO:0007669"/>
    <property type="project" value="InterPro"/>
</dbReference>
<protein>
    <submittedName>
        <fullName evidence="2">Agmatine deiminase</fullName>
    </submittedName>
</protein>
<evidence type="ECO:0000256" key="1">
    <source>
        <dbReference type="ARBA" id="ARBA00022801"/>
    </source>
</evidence>
<dbReference type="AlphaFoldDB" id="A0A0N1JY75"/>
<evidence type="ECO:0000313" key="3">
    <source>
        <dbReference type="Proteomes" id="UP000037982"/>
    </source>
</evidence>
<comment type="caution">
    <text evidence="2">The sequence shown here is derived from an EMBL/GenBank/DDBJ whole genome shotgun (WGS) entry which is preliminary data.</text>
</comment>
<dbReference type="Gene3D" id="3.75.10.10">
    <property type="entry name" value="L-arginine/glycine Amidinotransferase, Chain A"/>
    <property type="match status" value="1"/>
</dbReference>
<dbReference type="PANTHER" id="PTHR31377:SF0">
    <property type="entry name" value="AGMATINE DEIMINASE-RELATED"/>
    <property type="match status" value="1"/>
</dbReference>
<evidence type="ECO:0000313" key="2">
    <source>
        <dbReference type="EMBL" id="KPC64167.1"/>
    </source>
</evidence>
<dbReference type="EMBL" id="LGKG01000112">
    <property type="protein sequence ID" value="KPC64167.1"/>
    <property type="molecule type" value="Genomic_DNA"/>
</dbReference>
<dbReference type="PATRIC" id="fig|66876.3.peg.2903"/>
<name>A0A0N1JY75_9ACTN</name>
<dbReference type="GO" id="GO:0009446">
    <property type="term" value="P:putrescine biosynthetic process"/>
    <property type="evidence" value="ECO:0007669"/>
    <property type="project" value="InterPro"/>
</dbReference>
<dbReference type="SUPFAM" id="SSF55909">
    <property type="entry name" value="Pentein"/>
    <property type="match status" value="1"/>
</dbReference>
<dbReference type="PANTHER" id="PTHR31377">
    <property type="entry name" value="AGMATINE DEIMINASE-RELATED"/>
    <property type="match status" value="1"/>
</dbReference>
<organism evidence="2 3">
    <name type="scientific">Streptomyces chattanoogensis</name>
    <dbReference type="NCBI Taxonomy" id="66876"/>
    <lineage>
        <taxon>Bacteria</taxon>
        <taxon>Bacillati</taxon>
        <taxon>Actinomycetota</taxon>
        <taxon>Actinomycetes</taxon>
        <taxon>Kitasatosporales</taxon>
        <taxon>Streptomycetaceae</taxon>
        <taxon>Streptomyces</taxon>
    </lineage>
</organism>
<reference evidence="3" key="1">
    <citation type="submission" date="2015-07" db="EMBL/GenBank/DDBJ databases">
        <authorList>
            <person name="Ju K.-S."/>
            <person name="Doroghazi J.R."/>
            <person name="Metcalf W.W."/>
        </authorList>
    </citation>
    <scope>NUCLEOTIDE SEQUENCE [LARGE SCALE GENOMIC DNA]</scope>
    <source>
        <strain evidence="3">NRRL ISP-5002</strain>
    </source>
</reference>
<keyword evidence="3" id="KW-1185">Reference proteome</keyword>
<dbReference type="InterPro" id="IPR007466">
    <property type="entry name" value="Peptidyl-Arg-deiminase_porph"/>
</dbReference>
<dbReference type="GO" id="GO:0047632">
    <property type="term" value="F:agmatine deiminase activity"/>
    <property type="evidence" value="ECO:0007669"/>
    <property type="project" value="TreeGrafter"/>
</dbReference>
<gene>
    <name evidence="2" type="ORF">ADL29_13170</name>
</gene>
<dbReference type="Proteomes" id="UP000037982">
    <property type="component" value="Unassembled WGS sequence"/>
</dbReference>
<keyword evidence="1" id="KW-0378">Hydrolase</keyword>
<accession>A0A0N1JY75</accession>
<proteinExistence type="predicted"/>
<dbReference type="Pfam" id="PF04371">
    <property type="entry name" value="PAD_porph"/>
    <property type="match status" value="1"/>
</dbReference>
<sequence length="320" mass="34363">MAFPWDAADNWGQKLHAVQDEVAAVARAIARFEPVTMVANTGMAAFVRQKVGPTVGVIEYPINDCWPRDNGPVFGVDPGGRKLLGLDFGFNGWGNKFPYDKDDNLPTGVCDYLKVPRLPVGMIFEGGALLQDGQGTIIGTEECLLNPNRNPDMTKAQIEAVLLDAYQATKMIWLPYGMYGDEVTNGHVDLVAAYAGPAHLLINLPSDTGDPNHARLSENKSVLEASTDARGRSFTLTEMNHLPKFTVGTDEVITFSYTNYYPTATGVVVPTADIPASDTAALAVIQSLFPAKQIVGVPATTLAWGGGGVHCITQQIPETV</sequence>